<evidence type="ECO:0000256" key="3">
    <source>
        <dbReference type="ARBA" id="ARBA00023136"/>
    </source>
</evidence>
<keyword evidence="4" id="KW-1133">Transmembrane helix</keyword>
<protein>
    <submittedName>
        <fullName evidence="6">PASTA domain-containing protein</fullName>
    </submittedName>
</protein>
<dbReference type="InterPro" id="IPR001460">
    <property type="entry name" value="PCN-bd_Tpept"/>
</dbReference>
<evidence type="ECO:0000256" key="4">
    <source>
        <dbReference type="SAM" id="Phobius"/>
    </source>
</evidence>
<name>A0A4U3KSF6_9BACT</name>
<comment type="caution">
    <text evidence="6">The sequence shown here is derived from an EMBL/GenBank/DDBJ whole genome shotgun (WGS) entry which is preliminary data.</text>
</comment>
<dbReference type="SUPFAM" id="SSF56601">
    <property type="entry name" value="beta-lactamase/transpeptidase-like"/>
    <property type="match status" value="1"/>
</dbReference>
<evidence type="ECO:0000313" key="6">
    <source>
        <dbReference type="EMBL" id="TKK65250.1"/>
    </source>
</evidence>
<organism evidence="6 7">
    <name type="scientific">Ilyomonas limi</name>
    <dbReference type="NCBI Taxonomy" id="2575867"/>
    <lineage>
        <taxon>Bacteria</taxon>
        <taxon>Pseudomonadati</taxon>
        <taxon>Bacteroidota</taxon>
        <taxon>Chitinophagia</taxon>
        <taxon>Chitinophagales</taxon>
        <taxon>Chitinophagaceae</taxon>
        <taxon>Ilyomonas</taxon>
    </lineage>
</organism>
<dbReference type="InterPro" id="IPR005311">
    <property type="entry name" value="PBP_dimer"/>
</dbReference>
<dbReference type="GO" id="GO:0005886">
    <property type="term" value="C:plasma membrane"/>
    <property type="evidence" value="ECO:0007669"/>
    <property type="project" value="TreeGrafter"/>
</dbReference>
<comment type="subcellular location">
    <subcellularLocation>
        <location evidence="1">Membrane</location>
    </subcellularLocation>
</comment>
<dbReference type="Gene3D" id="3.90.1310.10">
    <property type="entry name" value="Penicillin-binding protein 2a (Domain 2)"/>
    <property type="match status" value="1"/>
</dbReference>
<dbReference type="Proteomes" id="UP000305848">
    <property type="component" value="Unassembled WGS sequence"/>
</dbReference>
<dbReference type="PROSITE" id="PS51178">
    <property type="entry name" value="PASTA"/>
    <property type="match status" value="1"/>
</dbReference>
<keyword evidence="3 4" id="KW-0472">Membrane</keyword>
<dbReference type="Pfam" id="PF03717">
    <property type="entry name" value="PBP_dimer"/>
    <property type="match status" value="1"/>
</dbReference>
<evidence type="ECO:0000313" key="7">
    <source>
        <dbReference type="Proteomes" id="UP000305848"/>
    </source>
</evidence>
<dbReference type="Pfam" id="PF00905">
    <property type="entry name" value="Transpeptidase"/>
    <property type="match status" value="1"/>
</dbReference>
<keyword evidence="4" id="KW-0812">Transmembrane</keyword>
<dbReference type="SUPFAM" id="SSF54184">
    <property type="entry name" value="Penicillin-binding protein 2x (pbp-2x), c-terminal domain"/>
    <property type="match status" value="1"/>
</dbReference>
<dbReference type="InterPro" id="IPR036138">
    <property type="entry name" value="PBP_dimer_sf"/>
</dbReference>
<dbReference type="OrthoDB" id="9804124at2"/>
<dbReference type="InterPro" id="IPR012338">
    <property type="entry name" value="Beta-lactam/transpept-like"/>
</dbReference>
<proteinExistence type="predicted"/>
<feature type="transmembrane region" description="Helical" evidence="4">
    <location>
        <begin position="7"/>
        <end position="31"/>
    </location>
</feature>
<dbReference type="GO" id="GO:0004180">
    <property type="term" value="F:carboxypeptidase activity"/>
    <property type="evidence" value="ECO:0007669"/>
    <property type="project" value="UniProtKB-KW"/>
</dbReference>
<dbReference type="Gene3D" id="3.30.450.330">
    <property type="match status" value="1"/>
</dbReference>
<keyword evidence="2" id="KW-0121">Carboxypeptidase</keyword>
<dbReference type="GO" id="GO:0071555">
    <property type="term" value="P:cell wall organization"/>
    <property type="evidence" value="ECO:0007669"/>
    <property type="project" value="TreeGrafter"/>
</dbReference>
<keyword evidence="2" id="KW-0645">Protease</keyword>
<reference evidence="6 7" key="1">
    <citation type="submission" date="2019-05" db="EMBL/GenBank/DDBJ databases">
        <title>Panacibacter sp. strain 17mud1-8 Genome sequencing and assembly.</title>
        <authorList>
            <person name="Chhetri G."/>
        </authorList>
    </citation>
    <scope>NUCLEOTIDE SEQUENCE [LARGE SCALE GENOMIC DNA]</scope>
    <source>
        <strain evidence="6 7">17mud1-8</strain>
    </source>
</reference>
<keyword evidence="7" id="KW-1185">Reference proteome</keyword>
<dbReference type="InterPro" id="IPR005543">
    <property type="entry name" value="PASTA_dom"/>
</dbReference>
<dbReference type="GO" id="GO:0008658">
    <property type="term" value="F:penicillin binding"/>
    <property type="evidence" value="ECO:0007669"/>
    <property type="project" value="InterPro"/>
</dbReference>
<dbReference type="Gene3D" id="3.40.710.10">
    <property type="entry name" value="DD-peptidase/beta-lactamase superfamily"/>
    <property type="match status" value="1"/>
</dbReference>
<evidence type="ECO:0000256" key="1">
    <source>
        <dbReference type="ARBA" id="ARBA00004370"/>
    </source>
</evidence>
<gene>
    <name evidence="6" type="ORF">FC093_20540</name>
</gene>
<evidence type="ECO:0000256" key="2">
    <source>
        <dbReference type="ARBA" id="ARBA00022645"/>
    </source>
</evidence>
<dbReference type="CDD" id="cd06575">
    <property type="entry name" value="PASTA_Pbp2x-like_2"/>
    <property type="match status" value="1"/>
</dbReference>
<dbReference type="Pfam" id="PF03793">
    <property type="entry name" value="PASTA"/>
    <property type="match status" value="1"/>
</dbReference>
<evidence type="ECO:0000259" key="5">
    <source>
        <dbReference type="PROSITE" id="PS51178"/>
    </source>
</evidence>
<sequence length="705" mass="78025">MEVKRDILWRVYLCFIAIILVCVVVMSKAFYIQQVQGEHWRGMSDSMHQKIVELDAERGTIYSEDGQMLSTSIPQFDIYVDFGAEGLRDKSGKLFRQNLDSLSYCLSNLFKDKSGSAYKKILSNGYAKKTRYFLLKRKISFKEYQQLRQFPLVRLGRNKSGFIAEVRSIRLNPYQLLAYRTIGLNRENAQKIGLEQTYDSVLKGTTGKRLVRYIGGGVSVPVDGALDIEPENGKDVITTLNVHIQEIAENALMNMMQQSESQTGTCIVMETKTGKIRAMANLGRRPDGSYWEDYNYAMRATEPGSTIKLATLLAVLSEGKTSINDVVKVGNTGTAFVGVREVTDAERSPKPVMTVAECFAHSSNIGMSEIAYNTFAQQPDKFMKYLHQFRLDTITGIDLLGESKPRLPRMNRRNEGLHAMVTMSFGYAIQISPLQTLTLYNAIANGGKMMKPYLVNSIQNDGTIIKQYGPTVLRESICKPGIVKAAQQCMLAVTAFGTGKPIFKDCPYKVAGKTGTAHVADGKYGYNDGVYQASFVGYFPADNPQFTCIVAIKTKPYAPLHFGGQLAAPVFKEISDRLYSMYVQHSDSIRYATDIVNDSIGYNYIGMKTDVSEVMNALDIPFKASSTNSDWISVYKNGKAPAVAGKTMPASVMPSLQGMGLKDAVYLCENMGLKVRVKGAGKVTTQSISSGNKISKGQVVSIELN</sequence>
<dbReference type="PANTHER" id="PTHR30627:SF1">
    <property type="entry name" value="PEPTIDOGLYCAN D,D-TRANSPEPTIDASE FTSI"/>
    <property type="match status" value="1"/>
</dbReference>
<dbReference type="PANTHER" id="PTHR30627">
    <property type="entry name" value="PEPTIDOGLYCAN D,D-TRANSPEPTIDASE"/>
    <property type="match status" value="1"/>
</dbReference>
<keyword evidence="2" id="KW-0378">Hydrolase</keyword>
<dbReference type="AlphaFoldDB" id="A0A4U3KSF6"/>
<dbReference type="EMBL" id="SZQL01000023">
    <property type="protein sequence ID" value="TKK65250.1"/>
    <property type="molecule type" value="Genomic_DNA"/>
</dbReference>
<feature type="domain" description="PASTA" evidence="5">
    <location>
        <begin position="647"/>
        <end position="705"/>
    </location>
</feature>
<dbReference type="SUPFAM" id="SSF56519">
    <property type="entry name" value="Penicillin binding protein dimerisation domain"/>
    <property type="match status" value="1"/>
</dbReference>
<dbReference type="InterPro" id="IPR050515">
    <property type="entry name" value="Beta-lactam/transpept"/>
</dbReference>
<accession>A0A4U3KSF6</accession>